<dbReference type="Proteomes" id="UP000499080">
    <property type="component" value="Unassembled WGS sequence"/>
</dbReference>
<name>A0A4Y2U2A9_ARAVE</name>
<evidence type="ECO:0000256" key="1">
    <source>
        <dbReference type="SAM" id="SignalP"/>
    </source>
</evidence>
<sequence length="84" mass="9166">MLFVVVFASHLFTPANNTSAAEEKAKLSPGWSCSRAFGRLNRHRNDDLSIAKSLGVDWGDNIPYDGLGKEPDKLSGLAHKVQIV</sequence>
<protein>
    <submittedName>
        <fullName evidence="2">Uncharacterized protein</fullName>
    </submittedName>
</protein>
<comment type="caution">
    <text evidence="2">The sequence shown here is derived from an EMBL/GenBank/DDBJ whole genome shotgun (WGS) entry which is preliminary data.</text>
</comment>
<proteinExistence type="predicted"/>
<keyword evidence="3" id="KW-1185">Reference proteome</keyword>
<accession>A0A4Y2U2A9</accession>
<dbReference type="EMBL" id="BGPR01032259">
    <property type="protein sequence ID" value="GBO05737.1"/>
    <property type="molecule type" value="Genomic_DNA"/>
</dbReference>
<dbReference type="AlphaFoldDB" id="A0A4Y2U2A9"/>
<gene>
    <name evidence="2" type="ORF">AVEN_154709_1</name>
</gene>
<keyword evidence="1" id="KW-0732">Signal</keyword>
<reference evidence="2 3" key="1">
    <citation type="journal article" date="2019" name="Sci. Rep.">
        <title>Orb-weaving spider Araneus ventricosus genome elucidates the spidroin gene catalogue.</title>
        <authorList>
            <person name="Kono N."/>
            <person name="Nakamura H."/>
            <person name="Ohtoshi R."/>
            <person name="Moran D.A.P."/>
            <person name="Shinohara A."/>
            <person name="Yoshida Y."/>
            <person name="Fujiwara M."/>
            <person name="Mori M."/>
            <person name="Tomita M."/>
            <person name="Arakawa K."/>
        </authorList>
    </citation>
    <scope>NUCLEOTIDE SEQUENCE [LARGE SCALE GENOMIC DNA]</scope>
</reference>
<evidence type="ECO:0000313" key="2">
    <source>
        <dbReference type="EMBL" id="GBO05737.1"/>
    </source>
</evidence>
<feature type="chain" id="PRO_5021339435" evidence="1">
    <location>
        <begin position="21"/>
        <end position="84"/>
    </location>
</feature>
<evidence type="ECO:0000313" key="3">
    <source>
        <dbReference type="Proteomes" id="UP000499080"/>
    </source>
</evidence>
<feature type="signal peptide" evidence="1">
    <location>
        <begin position="1"/>
        <end position="20"/>
    </location>
</feature>
<organism evidence="2 3">
    <name type="scientific">Araneus ventricosus</name>
    <name type="common">Orbweaver spider</name>
    <name type="synonym">Epeira ventricosa</name>
    <dbReference type="NCBI Taxonomy" id="182803"/>
    <lineage>
        <taxon>Eukaryota</taxon>
        <taxon>Metazoa</taxon>
        <taxon>Ecdysozoa</taxon>
        <taxon>Arthropoda</taxon>
        <taxon>Chelicerata</taxon>
        <taxon>Arachnida</taxon>
        <taxon>Araneae</taxon>
        <taxon>Araneomorphae</taxon>
        <taxon>Entelegynae</taxon>
        <taxon>Araneoidea</taxon>
        <taxon>Araneidae</taxon>
        <taxon>Araneus</taxon>
    </lineage>
</organism>